<dbReference type="EMBL" id="CAUEEQ010003640">
    <property type="protein sequence ID" value="CAJ0925679.1"/>
    <property type="molecule type" value="Genomic_DNA"/>
</dbReference>
<accession>A0ABN9KZ04</accession>
<dbReference type="Proteomes" id="UP001176940">
    <property type="component" value="Unassembled WGS sequence"/>
</dbReference>
<sequence>MLGVPEDGSGFDYGFKLKEEKNDDDIVPDTGNDKNDQHPRKKIALGLTIFPIDNEELVYATKSQMRKKKPRSNSPSKESKKSHL</sequence>
<evidence type="ECO:0000256" key="1">
    <source>
        <dbReference type="SAM" id="MobiDB-lite"/>
    </source>
</evidence>
<proteinExistence type="predicted"/>
<protein>
    <submittedName>
        <fullName evidence="2">Uncharacterized protein</fullName>
    </submittedName>
</protein>
<gene>
    <name evidence="2" type="ORF">RIMI_LOCUS2574188</name>
</gene>
<name>A0ABN9KZ04_9NEOB</name>
<evidence type="ECO:0000313" key="3">
    <source>
        <dbReference type="Proteomes" id="UP001176940"/>
    </source>
</evidence>
<keyword evidence="3" id="KW-1185">Reference proteome</keyword>
<evidence type="ECO:0000313" key="2">
    <source>
        <dbReference type="EMBL" id="CAJ0925679.1"/>
    </source>
</evidence>
<feature type="region of interest" description="Disordered" evidence="1">
    <location>
        <begin position="61"/>
        <end position="84"/>
    </location>
</feature>
<comment type="caution">
    <text evidence="2">The sequence shown here is derived from an EMBL/GenBank/DDBJ whole genome shotgun (WGS) entry which is preliminary data.</text>
</comment>
<organism evidence="2 3">
    <name type="scientific">Ranitomeya imitator</name>
    <name type="common">mimic poison frog</name>
    <dbReference type="NCBI Taxonomy" id="111125"/>
    <lineage>
        <taxon>Eukaryota</taxon>
        <taxon>Metazoa</taxon>
        <taxon>Chordata</taxon>
        <taxon>Craniata</taxon>
        <taxon>Vertebrata</taxon>
        <taxon>Euteleostomi</taxon>
        <taxon>Amphibia</taxon>
        <taxon>Batrachia</taxon>
        <taxon>Anura</taxon>
        <taxon>Neobatrachia</taxon>
        <taxon>Hyloidea</taxon>
        <taxon>Dendrobatidae</taxon>
        <taxon>Dendrobatinae</taxon>
        <taxon>Ranitomeya</taxon>
    </lineage>
</organism>
<reference evidence="2" key="1">
    <citation type="submission" date="2023-07" db="EMBL/GenBank/DDBJ databases">
        <authorList>
            <person name="Stuckert A."/>
        </authorList>
    </citation>
    <scope>NUCLEOTIDE SEQUENCE</scope>
</reference>
<feature type="region of interest" description="Disordered" evidence="1">
    <location>
        <begin position="1"/>
        <end position="41"/>
    </location>
</feature>